<dbReference type="PANTHER" id="PTHR47025">
    <property type="entry name" value="AUTOIMMUNE REGULATOR"/>
    <property type="match status" value="1"/>
</dbReference>
<keyword evidence="4" id="KW-0862">Zinc</keyword>
<protein>
    <recommendedName>
        <fullName evidence="7">Zinc finger PHD-type domain-containing protein</fullName>
    </recommendedName>
</protein>
<dbReference type="Gene3D" id="3.30.40.10">
    <property type="entry name" value="Zinc/RING finger domain, C3HC4 (zinc finger)"/>
    <property type="match status" value="1"/>
</dbReference>
<keyword evidence="3" id="KW-0863">Zinc-finger</keyword>
<dbReference type="Pfam" id="PF16135">
    <property type="entry name" value="TDBD"/>
    <property type="match status" value="1"/>
</dbReference>
<dbReference type="InterPro" id="IPR001965">
    <property type="entry name" value="Znf_PHD"/>
</dbReference>
<dbReference type="GO" id="GO:0045944">
    <property type="term" value="P:positive regulation of transcription by RNA polymerase II"/>
    <property type="evidence" value="ECO:0007669"/>
    <property type="project" value="TreeGrafter"/>
</dbReference>
<dbReference type="AlphaFoldDB" id="A0AAD8KYJ7"/>
<dbReference type="InterPro" id="IPR056511">
    <property type="entry name" value="IDM1_C"/>
</dbReference>
<dbReference type="SMART" id="SM00249">
    <property type="entry name" value="PHD"/>
    <property type="match status" value="1"/>
</dbReference>
<keyword evidence="9" id="KW-1185">Reference proteome</keyword>
<dbReference type="InterPro" id="IPR013083">
    <property type="entry name" value="Znf_RING/FYVE/PHD"/>
</dbReference>
<evidence type="ECO:0000256" key="1">
    <source>
        <dbReference type="ARBA" id="ARBA00004123"/>
    </source>
</evidence>
<dbReference type="GO" id="GO:0003682">
    <property type="term" value="F:chromatin binding"/>
    <property type="evidence" value="ECO:0007669"/>
    <property type="project" value="TreeGrafter"/>
</dbReference>
<dbReference type="PANTHER" id="PTHR47025:SF26">
    <property type="entry name" value="ZINC FINGER, RING_FYVE_PHD-TYPE, ACYL-COA N-ACYLTRANSFERASE, JAS TPL-BINDING DOMAIN PROTEIN-RELATED"/>
    <property type="match status" value="1"/>
</dbReference>
<evidence type="ECO:0000256" key="4">
    <source>
        <dbReference type="ARBA" id="ARBA00022833"/>
    </source>
</evidence>
<dbReference type="Pfam" id="PF23209">
    <property type="entry name" value="IDM1_C"/>
    <property type="match status" value="1"/>
</dbReference>
<dbReference type="InterPro" id="IPR011011">
    <property type="entry name" value="Znf_FYVE_PHD"/>
</dbReference>
<evidence type="ECO:0000313" key="9">
    <source>
        <dbReference type="Proteomes" id="UP001229421"/>
    </source>
</evidence>
<dbReference type="InterPro" id="IPR032308">
    <property type="entry name" value="TDBD"/>
</dbReference>
<name>A0AAD8KYJ7_TARER</name>
<dbReference type="GO" id="GO:0008270">
    <property type="term" value="F:zinc ion binding"/>
    <property type="evidence" value="ECO:0007669"/>
    <property type="project" value="UniProtKB-KW"/>
</dbReference>
<comment type="caution">
    <text evidence="8">The sequence shown here is derived from an EMBL/GenBank/DDBJ whole genome shotgun (WGS) entry which is preliminary data.</text>
</comment>
<keyword evidence="5" id="KW-0539">Nucleus</keyword>
<dbReference type="GO" id="GO:0005634">
    <property type="term" value="C:nucleus"/>
    <property type="evidence" value="ECO:0007669"/>
    <property type="project" value="UniProtKB-SubCell"/>
</dbReference>
<comment type="subcellular location">
    <subcellularLocation>
        <location evidence="1">Nucleus</location>
    </subcellularLocation>
</comment>
<organism evidence="8 9">
    <name type="scientific">Tagetes erecta</name>
    <name type="common">African marigold</name>
    <dbReference type="NCBI Taxonomy" id="13708"/>
    <lineage>
        <taxon>Eukaryota</taxon>
        <taxon>Viridiplantae</taxon>
        <taxon>Streptophyta</taxon>
        <taxon>Embryophyta</taxon>
        <taxon>Tracheophyta</taxon>
        <taxon>Spermatophyta</taxon>
        <taxon>Magnoliopsida</taxon>
        <taxon>eudicotyledons</taxon>
        <taxon>Gunneridae</taxon>
        <taxon>Pentapetalae</taxon>
        <taxon>asterids</taxon>
        <taxon>campanulids</taxon>
        <taxon>Asterales</taxon>
        <taxon>Asteraceae</taxon>
        <taxon>Asteroideae</taxon>
        <taxon>Heliantheae alliance</taxon>
        <taxon>Tageteae</taxon>
        <taxon>Tagetes</taxon>
    </lineage>
</organism>
<dbReference type="SUPFAM" id="SSF57903">
    <property type="entry name" value="FYVE/PHD zinc finger"/>
    <property type="match status" value="1"/>
</dbReference>
<dbReference type="EMBL" id="JAUHHV010000003">
    <property type="protein sequence ID" value="KAK1429441.1"/>
    <property type="molecule type" value="Genomic_DNA"/>
</dbReference>
<evidence type="ECO:0000313" key="8">
    <source>
        <dbReference type="EMBL" id="KAK1429441.1"/>
    </source>
</evidence>
<dbReference type="Proteomes" id="UP001229421">
    <property type="component" value="Unassembled WGS sequence"/>
</dbReference>
<proteinExistence type="predicted"/>
<feature type="signal peptide" evidence="6">
    <location>
        <begin position="1"/>
        <end position="21"/>
    </location>
</feature>
<evidence type="ECO:0000256" key="3">
    <source>
        <dbReference type="ARBA" id="ARBA00022771"/>
    </source>
</evidence>
<evidence type="ECO:0000256" key="5">
    <source>
        <dbReference type="ARBA" id="ARBA00023242"/>
    </source>
</evidence>
<dbReference type="SUPFAM" id="SSF55729">
    <property type="entry name" value="Acyl-CoA N-acyltransferases (Nat)"/>
    <property type="match status" value="1"/>
</dbReference>
<reference evidence="8" key="1">
    <citation type="journal article" date="2023" name="bioRxiv">
        <title>Improved chromosome-level genome assembly for marigold (Tagetes erecta).</title>
        <authorList>
            <person name="Jiang F."/>
            <person name="Yuan L."/>
            <person name="Wang S."/>
            <person name="Wang H."/>
            <person name="Xu D."/>
            <person name="Wang A."/>
            <person name="Fan W."/>
        </authorList>
    </citation>
    <scope>NUCLEOTIDE SEQUENCE</scope>
    <source>
        <strain evidence="8">WSJ</strain>
        <tissue evidence="8">Leaf</tissue>
    </source>
</reference>
<evidence type="ECO:0000259" key="7">
    <source>
        <dbReference type="SMART" id="SM00249"/>
    </source>
</evidence>
<feature type="chain" id="PRO_5042132511" description="Zinc finger PHD-type domain-containing protein" evidence="6">
    <location>
        <begin position="22"/>
        <end position="446"/>
    </location>
</feature>
<accession>A0AAD8KYJ7</accession>
<evidence type="ECO:0000256" key="2">
    <source>
        <dbReference type="ARBA" id="ARBA00022723"/>
    </source>
</evidence>
<dbReference type="GO" id="GO:0000977">
    <property type="term" value="F:RNA polymerase II transcription regulatory region sequence-specific DNA binding"/>
    <property type="evidence" value="ECO:0007669"/>
    <property type="project" value="TreeGrafter"/>
</dbReference>
<keyword evidence="6" id="KW-0732">Signal</keyword>
<sequence>MQCRSITFLATVSIRVCVLSASSHPSPLLSRGCATNHLSVPPLGHLHTRFTDPPLLFTQFHLLGIMDMDLPKDQSQKKAVEKLQKMHRSVLIEKIPDGEELIYISNRKVLLKGKKEGSGILCSHCNKVVSPTTFESHAGRSSTRKPYQHIFLENGMSLHRYASSLKPVCDNSSKPIACVLCRSPEFSEYGFCDRTSIICNQCEKEYHIGCLRKEMHIDLKELPAGNWFCTTECKNLFSSLRLLVSVSPLNVKHDYMQIVQNKFKDSDANNITNGDIQWIIFNGKDAYEEKHPLVRQVVDMFHDCFRPIIDPVTKKDFISSMAHGKKIGSLDFSGVYTALLTIDSKVISAGMFRVFGCEFAELPFVATSRSNQGKGFFQVFLVCFERLLSNLKIKNLVIPAAADAIPMWTNKFGFKKVPPKMLAHYRETQTSMVAFKGTTLLQRNVP</sequence>
<evidence type="ECO:0000256" key="6">
    <source>
        <dbReference type="SAM" id="SignalP"/>
    </source>
</evidence>
<feature type="domain" description="Zinc finger PHD-type" evidence="7">
    <location>
        <begin position="177"/>
        <end position="233"/>
    </location>
</feature>
<gene>
    <name evidence="8" type="ORF">QVD17_11650</name>
</gene>
<dbReference type="InterPro" id="IPR016181">
    <property type="entry name" value="Acyl_CoA_acyltransferase"/>
</dbReference>
<dbReference type="GO" id="GO:0042393">
    <property type="term" value="F:histone binding"/>
    <property type="evidence" value="ECO:0007669"/>
    <property type="project" value="TreeGrafter"/>
</dbReference>
<keyword evidence="2" id="KW-0479">Metal-binding</keyword>